<reference evidence="2" key="1">
    <citation type="submission" date="2021-06" db="EMBL/GenBank/DDBJ databases">
        <authorList>
            <person name="Kallberg Y."/>
            <person name="Tangrot J."/>
            <person name="Rosling A."/>
        </authorList>
    </citation>
    <scope>NUCLEOTIDE SEQUENCE</scope>
    <source>
        <strain evidence="2">MA453B</strain>
    </source>
</reference>
<dbReference type="OrthoDB" id="2425483at2759"/>
<feature type="transmembrane region" description="Helical" evidence="1">
    <location>
        <begin position="29"/>
        <end position="47"/>
    </location>
</feature>
<sequence length="115" mass="13482">MTIQEKLTPFIVCDIKSARKIFVKWFTCQYILIFILIVEVLISIILINKSKHSYLYTDPYEPIVHGTFETFADNKTELWNSIVRRIGQTIRDLYGEIMVVSRGFGHPNYDGFVPY</sequence>
<evidence type="ECO:0000256" key="1">
    <source>
        <dbReference type="SAM" id="Phobius"/>
    </source>
</evidence>
<comment type="caution">
    <text evidence="2">The sequence shown here is derived from an EMBL/GenBank/DDBJ whole genome shotgun (WGS) entry which is preliminary data.</text>
</comment>
<protein>
    <submittedName>
        <fullName evidence="2">9184_t:CDS:1</fullName>
    </submittedName>
</protein>
<dbReference type="Proteomes" id="UP000789405">
    <property type="component" value="Unassembled WGS sequence"/>
</dbReference>
<keyword evidence="1" id="KW-0812">Transmembrane</keyword>
<name>A0A9N9IE84_9GLOM</name>
<dbReference type="AlphaFoldDB" id="A0A9N9IE84"/>
<evidence type="ECO:0000313" key="3">
    <source>
        <dbReference type="Proteomes" id="UP000789405"/>
    </source>
</evidence>
<accession>A0A9N9IE84</accession>
<keyword evidence="1" id="KW-1133">Transmembrane helix</keyword>
<gene>
    <name evidence="2" type="ORF">DERYTH_LOCUS15206</name>
</gene>
<proteinExistence type="predicted"/>
<evidence type="ECO:0000313" key="2">
    <source>
        <dbReference type="EMBL" id="CAG8731987.1"/>
    </source>
</evidence>
<keyword evidence="3" id="KW-1185">Reference proteome</keyword>
<organism evidence="2 3">
    <name type="scientific">Dentiscutata erythropus</name>
    <dbReference type="NCBI Taxonomy" id="1348616"/>
    <lineage>
        <taxon>Eukaryota</taxon>
        <taxon>Fungi</taxon>
        <taxon>Fungi incertae sedis</taxon>
        <taxon>Mucoromycota</taxon>
        <taxon>Glomeromycotina</taxon>
        <taxon>Glomeromycetes</taxon>
        <taxon>Diversisporales</taxon>
        <taxon>Gigasporaceae</taxon>
        <taxon>Dentiscutata</taxon>
    </lineage>
</organism>
<keyword evidence="1" id="KW-0472">Membrane</keyword>
<dbReference type="EMBL" id="CAJVPY010012128">
    <property type="protein sequence ID" value="CAG8731987.1"/>
    <property type="molecule type" value="Genomic_DNA"/>
</dbReference>